<dbReference type="EMBL" id="CP002160">
    <property type="protein sequence ID" value="ADL50660.1"/>
    <property type="molecule type" value="Genomic_DNA"/>
</dbReference>
<dbReference type="InterPro" id="IPR027417">
    <property type="entry name" value="P-loop_NTPase"/>
</dbReference>
<accession>D9ST44</accession>
<dbReference type="STRING" id="573061.Clocel_0890"/>
<dbReference type="NCBIfam" id="TIGR01007">
    <property type="entry name" value="eps_fam"/>
    <property type="match status" value="1"/>
</dbReference>
<evidence type="ECO:0000313" key="9">
    <source>
        <dbReference type="EMBL" id="ADL50660.1"/>
    </source>
</evidence>
<dbReference type="InterPro" id="IPR050445">
    <property type="entry name" value="Bact_polysacc_biosynth/exp"/>
</dbReference>
<dbReference type="InterPro" id="IPR005702">
    <property type="entry name" value="Wzc-like_C"/>
</dbReference>
<reference evidence="9 10" key="1">
    <citation type="submission" date="2010-08" db="EMBL/GenBank/DDBJ databases">
        <title>Complete sequence of Clostridium cellulovorans 743B.</title>
        <authorList>
            <consortium name="US DOE Joint Genome Institute"/>
            <person name="Lucas S."/>
            <person name="Copeland A."/>
            <person name="Lapidus A."/>
            <person name="Cheng J.-F."/>
            <person name="Bruce D."/>
            <person name="Goodwin L."/>
            <person name="Pitluck S."/>
            <person name="Chertkov O."/>
            <person name="Detter J.C."/>
            <person name="Han C."/>
            <person name="Tapia R."/>
            <person name="Land M."/>
            <person name="Hauser L."/>
            <person name="Chang Y.-J."/>
            <person name="Jeffries C."/>
            <person name="Kyrpides N."/>
            <person name="Ivanova N."/>
            <person name="Mikhailova N."/>
            <person name="Hemme C.L."/>
            <person name="Woyke T."/>
        </authorList>
    </citation>
    <scope>NUCLEOTIDE SEQUENCE [LARGE SCALE GENOMIC DNA]</scope>
    <source>
        <strain evidence="10">ATCC 35296 / DSM 3052 / OCM 3 / 743B</strain>
    </source>
</reference>
<evidence type="ECO:0000256" key="2">
    <source>
        <dbReference type="ARBA" id="ARBA00011903"/>
    </source>
</evidence>
<dbReference type="PANTHER" id="PTHR32309">
    <property type="entry name" value="TYROSINE-PROTEIN KINASE"/>
    <property type="match status" value="1"/>
</dbReference>
<keyword evidence="4" id="KW-0547">Nucleotide-binding</keyword>
<dbReference type="InterPro" id="IPR033756">
    <property type="entry name" value="YlxH/NBP35"/>
</dbReference>
<dbReference type="Pfam" id="PF10609">
    <property type="entry name" value="ParA"/>
    <property type="match status" value="1"/>
</dbReference>
<proteinExistence type="inferred from homology"/>
<protein>
    <recommendedName>
        <fullName evidence="2">non-specific protein-tyrosine kinase</fullName>
        <ecNumber evidence="2">2.7.10.2</ecNumber>
    </recommendedName>
</protein>
<sequence>MNNNRLITVEHPNSQISEAYRTLRTNIQFSSLDKNVKTIVVTSSVAGEGKSTTCANLGVVMAENGYNTILIDCDFRNPSLHRQFNIPNRKGLLGFLEGNALFSESVQKTKVSNLDIAMVGTKANNPSKLISSEKLKNLIEDLKETYDYIIIDTPPVTIATDAQLLSTYADGCVLVVASSQVEKAAALKAKALLEKVKAKILGVVLNKLDVKQNGYY</sequence>
<keyword evidence="7" id="KW-0829">Tyrosine-protein kinase</keyword>
<comment type="similarity">
    <text evidence="1">Belongs to the CpsD/CapB family.</text>
</comment>
<dbReference type="EC" id="2.7.10.2" evidence="2"/>
<dbReference type="PANTHER" id="PTHR32309:SF13">
    <property type="entry name" value="FERRIC ENTEROBACTIN TRANSPORT PROTEIN FEPE"/>
    <property type="match status" value="1"/>
</dbReference>
<dbReference type="FunFam" id="3.40.50.300:FF:000527">
    <property type="entry name" value="Tyrosine-protein kinase etk"/>
    <property type="match status" value="1"/>
</dbReference>
<keyword evidence="6" id="KW-0067">ATP-binding</keyword>
<evidence type="ECO:0000256" key="4">
    <source>
        <dbReference type="ARBA" id="ARBA00022741"/>
    </source>
</evidence>
<dbReference type="eggNOG" id="COG0489">
    <property type="taxonomic scope" value="Bacteria"/>
</dbReference>
<evidence type="ECO:0000256" key="7">
    <source>
        <dbReference type="ARBA" id="ARBA00023137"/>
    </source>
</evidence>
<name>D9ST44_CLOC7</name>
<dbReference type="GO" id="GO:0005886">
    <property type="term" value="C:plasma membrane"/>
    <property type="evidence" value="ECO:0007669"/>
    <property type="project" value="TreeGrafter"/>
</dbReference>
<evidence type="ECO:0000313" key="10">
    <source>
        <dbReference type="Proteomes" id="UP000002730"/>
    </source>
</evidence>
<dbReference type="RefSeq" id="WP_010076500.1">
    <property type="nucleotide sequence ID" value="NC_014393.1"/>
</dbReference>
<organism evidence="9 10">
    <name type="scientific">Clostridium cellulovorans (strain ATCC 35296 / DSM 3052 / OCM 3 / 743B)</name>
    <dbReference type="NCBI Taxonomy" id="573061"/>
    <lineage>
        <taxon>Bacteria</taxon>
        <taxon>Bacillati</taxon>
        <taxon>Bacillota</taxon>
        <taxon>Clostridia</taxon>
        <taxon>Eubacteriales</taxon>
        <taxon>Clostridiaceae</taxon>
        <taxon>Clostridium</taxon>
    </lineage>
</organism>
<dbReference type="GO" id="GO:0042802">
    <property type="term" value="F:identical protein binding"/>
    <property type="evidence" value="ECO:0007669"/>
    <property type="project" value="UniProtKB-ARBA"/>
</dbReference>
<comment type="catalytic activity">
    <reaction evidence="8">
        <text>L-tyrosyl-[protein] + ATP = O-phospho-L-tyrosyl-[protein] + ADP + H(+)</text>
        <dbReference type="Rhea" id="RHEA:10596"/>
        <dbReference type="Rhea" id="RHEA-COMP:10136"/>
        <dbReference type="Rhea" id="RHEA-COMP:20101"/>
        <dbReference type="ChEBI" id="CHEBI:15378"/>
        <dbReference type="ChEBI" id="CHEBI:30616"/>
        <dbReference type="ChEBI" id="CHEBI:46858"/>
        <dbReference type="ChEBI" id="CHEBI:61978"/>
        <dbReference type="ChEBI" id="CHEBI:456216"/>
        <dbReference type="EC" id="2.7.10.2"/>
    </reaction>
</comment>
<evidence type="ECO:0000256" key="5">
    <source>
        <dbReference type="ARBA" id="ARBA00022777"/>
    </source>
</evidence>
<gene>
    <name evidence="9" type="ordered locus">Clocel_0890</name>
</gene>
<dbReference type="SUPFAM" id="SSF52540">
    <property type="entry name" value="P-loop containing nucleoside triphosphate hydrolases"/>
    <property type="match status" value="1"/>
</dbReference>
<dbReference type="CDD" id="cd05387">
    <property type="entry name" value="BY-kinase"/>
    <property type="match status" value="1"/>
</dbReference>
<keyword evidence="10" id="KW-1185">Reference proteome</keyword>
<dbReference type="GO" id="GO:0004715">
    <property type="term" value="F:non-membrane spanning protein tyrosine kinase activity"/>
    <property type="evidence" value="ECO:0007669"/>
    <property type="project" value="UniProtKB-EC"/>
</dbReference>
<dbReference type="Proteomes" id="UP000002730">
    <property type="component" value="Chromosome"/>
</dbReference>
<dbReference type="AlphaFoldDB" id="D9ST44"/>
<dbReference type="GO" id="GO:0005524">
    <property type="term" value="F:ATP binding"/>
    <property type="evidence" value="ECO:0007669"/>
    <property type="project" value="UniProtKB-KW"/>
</dbReference>
<dbReference type="KEGG" id="ccb:Clocel_0890"/>
<keyword evidence="5" id="KW-0418">Kinase</keyword>
<evidence type="ECO:0000256" key="8">
    <source>
        <dbReference type="ARBA" id="ARBA00051245"/>
    </source>
</evidence>
<keyword evidence="3 9" id="KW-0808">Transferase</keyword>
<dbReference type="Gene3D" id="3.40.50.300">
    <property type="entry name" value="P-loop containing nucleotide triphosphate hydrolases"/>
    <property type="match status" value="1"/>
</dbReference>
<evidence type="ECO:0000256" key="1">
    <source>
        <dbReference type="ARBA" id="ARBA00007316"/>
    </source>
</evidence>
<dbReference type="OrthoDB" id="9794577at2"/>
<dbReference type="HOGENOM" id="CLU_052027_2_1_9"/>
<evidence type="ECO:0000256" key="6">
    <source>
        <dbReference type="ARBA" id="ARBA00022840"/>
    </source>
</evidence>
<evidence type="ECO:0000256" key="3">
    <source>
        <dbReference type="ARBA" id="ARBA00022679"/>
    </source>
</evidence>